<keyword evidence="1" id="KW-0472">Membrane</keyword>
<evidence type="ECO:0000256" key="1">
    <source>
        <dbReference type="SAM" id="Phobius"/>
    </source>
</evidence>
<dbReference type="KEGG" id="osu:NT6N_11590"/>
<evidence type="ECO:0000313" key="2">
    <source>
        <dbReference type="EMBL" id="BDS06119.1"/>
    </source>
</evidence>
<proteinExistence type="predicted"/>
<name>A0AAT9FJH4_9BACT</name>
<feature type="transmembrane region" description="Helical" evidence="1">
    <location>
        <begin position="20"/>
        <end position="46"/>
    </location>
</feature>
<accession>A0AAT9FJH4</accession>
<organism evidence="2">
    <name type="scientific">Oceaniferula spumae</name>
    <dbReference type="NCBI Taxonomy" id="2979115"/>
    <lineage>
        <taxon>Bacteria</taxon>
        <taxon>Pseudomonadati</taxon>
        <taxon>Verrucomicrobiota</taxon>
        <taxon>Verrucomicrobiia</taxon>
        <taxon>Verrucomicrobiales</taxon>
        <taxon>Verrucomicrobiaceae</taxon>
        <taxon>Oceaniferula</taxon>
    </lineage>
</organism>
<dbReference type="AlphaFoldDB" id="A0AAT9FJH4"/>
<feature type="transmembrane region" description="Helical" evidence="1">
    <location>
        <begin position="58"/>
        <end position="86"/>
    </location>
</feature>
<dbReference type="EMBL" id="AP026866">
    <property type="protein sequence ID" value="BDS06119.1"/>
    <property type="molecule type" value="Genomic_DNA"/>
</dbReference>
<reference evidence="2" key="1">
    <citation type="submission" date="2024-07" db="EMBL/GenBank/DDBJ databases">
        <title>Complete genome sequence of Verrucomicrobiaceae bacterium NT6N.</title>
        <authorList>
            <person name="Huang C."/>
            <person name="Takami H."/>
            <person name="Hamasaki K."/>
        </authorList>
    </citation>
    <scope>NUCLEOTIDE SEQUENCE</scope>
    <source>
        <strain evidence="2">NT6N</strain>
    </source>
</reference>
<keyword evidence="1" id="KW-1133">Transmembrane helix</keyword>
<evidence type="ECO:0008006" key="3">
    <source>
        <dbReference type="Google" id="ProtNLM"/>
    </source>
</evidence>
<keyword evidence="1" id="KW-0812">Transmembrane</keyword>
<gene>
    <name evidence="2" type="ORF">NT6N_11590</name>
</gene>
<sequence>MPDQEKPPALDIKLPWYAHAIAGWPIALVALGGLLGGIYGALAYSVSMTILKKKGCSAVTYAVAIVIGLVAVVAYFVTIQALAAAFPNIFRQ</sequence>
<protein>
    <recommendedName>
        <fullName evidence="3">Yip1 domain-containing protein</fullName>
    </recommendedName>
</protein>